<proteinExistence type="predicted"/>
<evidence type="ECO:0000313" key="3">
    <source>
        <dbReference type="Proteomes" id="UP000646478"/>
    </source>
</evidence>
<evidence type="ECO:0000256" key="1">
    <source>
        <dbReference type="SAM" id="MobiDB-lite"/>
    </source>
</evidence>
<protein>
    <submittedName>
        <fullName evidence="2">Uncharacterized protein</fullName>
    </submittedName>
</protein>
<dbReference type="Proteomes" id="UP000646478">
    <property type="component" value="Unassembled WGS sequence"/>
</dbReference>
<feature type="region of interest" description="Disordered" evidence="1">
    <location>
        <begin position="29"/>
        <end position="59"/>
    </location>
</feature>
<evidence type="ECO:0000313" key="2">
    <source>
        <dbReference type="EMBL" id="GGB03834.1"/>
    </source>
</evidence>
<keyword evidence="3" id="KW-1185">Reference proteome</keyword>
<reference evidence="2" key="1">
    <citation type="journal article" date="2014" name="Int. J. Syst. Evol. Microbiol.">
        <title>Complete genome sequence of Corynebacterium casei LMG S-19264T (=DSM 44701T), isolated from a smear-ripened cheese.</title>
        <authorList>
            <consortium name="US DOE Joint Genome Institute (JGI-PGF)"/>
            <person name="Walter F."/>
            <person name="Albersmeier A."/>
            <person name="Kalinowski J."/>
            <person name="Ruckert C."/>
        </authorList>
    </citation>
    <scope>NUCLEOTIDE SEQUENCE</scope>
    <source>
        <strain evidence="2">CGMCC 1.15082</strain>
    </source>
</reference>
<dbReference type="AlphaFoldDB" id="A0A916SKL7"/>
<dbReference type="EMBL" id="BMHH01000017">
    <property type="protein sequence ID" value="GGB03834.1"/>
    <property type="molecule type" value="Genomic_DNA"/>
</dbReference>
<reference evidence="2" key="2">
    <citation type="submission" date="2020-09" db="EMBL/GenBank/DDBJ databases">
        <authorList>
            <person name="Sun Q."/>
            <person name="Zhou Y."/>
        </authorList>
    </citation>
    <scope>NUCLEOTIDE SEQUENCE</scope>
    <source>
        <strain evidence="2">CGMCC 1.15082</strain>
    </source>
</reference>
<gene>
    <name evidence="2" type="ORF">GCM10011491_34930</name>
</gene>
<name>A0A916SKL7_9HYPH</name>
<organism evidence="2 3">
    <name type="scientific">Brucella endophytica</name>
    <dbReference type="NCBI Taxonomy" id="1963359"/>
    <lineage>
        <taxon>Bacteria</taxon>
        <taxon>Pseudomonadati</taxon>
        <taxon>Pseudomonadota</taxon>
        <taxon>Alphaproteobacteria</taxon>
        <taxon>Hyphomicrobiales</taxon>
        <taxon>Brucellaceae</taxon>
        <taxon>Brucella/Ochrobactrum group</taxon>
        <taxon>Brucella</taxon>
    </lineage>
</organism>
<accession>A0A916SKL7</accession>
<comment type="caution">
    <text evidence="2">The sequence shown here is derived from an EMBL/GenBank/DDBJ whole genome shotgun (WGS) entry which is preliminary data.</text>
</comment>
<feature type="compositionally biased region" description="Basic and acidic residues" evidence="1">
    <location>
        <begin position="47"/>
        <end position="58"/>
    </location>
</feature>
<sequence>MAVDEMPRLALARQRSRLDLGDPDIEYGIGSLTPSSPNDVGACPGNEPRRSRPMEIARRSPMPIAVAAPPVTATMAAIMPE</sequence>